<evidence type="ECO:0000313" key="5">
    <source>
        <dbReference type="Proteomes" id="UP000183561"/>
    </source>
</evidence>
<dbReference type="InterPro" id="IPR029063">
    <property type="entry name" value="SAM-dependent_MTases_sf"/>
</dbReference>
<reference evidence="5" key="1">
    <citation type="submission" date="2016-10" db="EMBL/GenBank/DDBJ databases">
        <authorList>
            <person name="Varghese N."/>
            <person name="Submissions S."/>
        </authorList>
    </citation>
    <scope>NUCLEOTIDE SEQUENCE [LARGE SCALE GENOMIC DNA]</scope>
    <source>
        <strain evidence="5">DSM 44498</strain>
    </source>
</reference>
<dbReference type="GO" id="GO:0004386">
    <property type="term" value="F:helicase activity"/>
    <property type="evidence" value="ECO:0007669"/>
    <property type="project" value="UniProtKB-KW"/>
</dbReference>
<accession>A0A1H4I601</accession>
<dbReference type="InterPro" id="IPR001650">
    <property type="entry name" value="Helicase_C-like"/>
</dbReference>
<feature type="domain" description="Helicase C-terminal" evidence="3">
    <location>
        <begin position="2372"/>
        <end position="2537"/>
    </location>
</feature>
<feature type="coiled-coil region" evidence="1">
    <location>
        <begin position="2060"/>
        <end position="2106"/>
    </location>
</feature>
<dbReference type="SUPFAM" id="SSF52540">
    <property type="entry name" value="P-loop containing nucleoside triphosphate hydrolases"/>
    <property type="match status" value="2"/>
</dbReference>
<dbReference type="EMBL" id="FNSV01000001">
    <property type="protein sequence ID" value="SEB29351.1"/>
    <property type="molecule type" value="Genomic_DNA"/>
</dbReference>
<dbReference type="InterPro" id="IPR027417">
    <property type="entry name" value="P-loop_NTPase"/>
</dbReference>
<protein>
    <submittedName>
        <fullName evidence="4">Helicase conserved C-terminal domain-containing protein</fullName>
    </submittedName>
</protein>
<dbReference type="InterPro" id="IPR014001">
    <property type="entry name" value="Helicase_ATP-bd"/>
</dbReference>
<keyword evidence="4" id="KW-0347">Helicase</keyword>
<dbReference type="RefSeq" id="WP_072949782.1">
    <property type="nucleotide sequence ID" value="NZ_FNSV01000001.1"/>
</dbReference>
<feature type="compositionally biased region" description="Polar residues" evidence="2">
    <location>
        <begin position="2989"/>
        <end position="2999"/>
    </location>
</feature>
<dbReference type="OrthoDB" id="9814088at2"/>
<feature type="region of interest" description="Disordered" evidence="2">
    <location>
        <begin position="2770"/>
        <end position="2792"/>
    </location>
</feature>
<feature type="region of interest" description="Disordered" evidence="2">
    <location>
        <begin position="857"/>
        <end position="930"/>
    </location>
</feature>
<keyword evidence="4" id="KW-0067">ATP-binding</keyword>
<dbReference type="GO" id="GO:0016787">
    <property type="term" value="F:hydrolase activity"/>
    <property type="evidence" value="ECO:0007669"/>
    <property type="project" value="InterPro"/>
</dbReference>
<dbReference type="PROSITE" id="PS51194">
    <property type="entry name" value="HELICASE_CTER"/>
    <property type="match status" value="1"/>
</dbReference>
<dbReference type="Pfam" id="PF04851">
    <property type="entry name" value="ResIII"/>
    <property type="match status" value="1"/>
</dbReference>
<evidence type="ECO:0000313" key="4">
    <source>
        <dbReference type="EMBL" id="SEB29351.1"/>
    </source>
</evidence>
<evidence type="ECO:0000259" key="3">
    <source>
        <dbReference type="PROSITE" id="PS51194"/>
    </source>
</evidence>
<organism evidence="4 5">
    <name type="scientific">Rhodococcus koreensis</name>
    <dbReference type="NCBI Taxonomy" id="99653"/>
    <lineage>
        <taxon>Bacteria</taxon>
        <taxon>Bacillati</taxon>
        <taxon>Actinomycetota</taxon>
        <taxon>Actinomycetes</taxon>
        <taxon>Mycobacteriales</taxon>
        <taxon>Nocardiaceae</taxon>
        <taxon>Rhodococcus</taxon>
    </lineage>
</organism>
<keyword evidence="4" id="KW-0547">Nucleotide-binding</keyword>
<gene>
    <name evidence="4" type="ORF">SAMN04490239_0076</name>
</gene>
<dbReference type="Gene3D" id="3.40.50.300">
    <property type="entry name" value="P-loop containing nucleotide triphosphate hydrolases"/>
    <property type="match status" value="2"/>
</dbReference>
<dbReference type="GO" id="GO:0003677">
    <property type="term" value="F:DNA binding"/>
    <property type="evidence" value="ECO:0007669"/>
    <property type="project" value="InterPro"/>
</dbReference>
<dbReference type="PANTHER" id="PTHR41313">
    <property type="entry name" value="ADENINE-SPECIFIC METHYLTRANSFERASE"/>
    <property type="match status" value="1"/>
</dbReference>
<dbReference type="Pfam" id="PF00271">
    <property type="entry name" value="Helicase_C"/>
    <property type="match status" value="1"/>
</dbReference>
<dbReference type="InterPro" id="IPR006935">
    <property type="entry name" value="Helicase/UvrB_N"/>
</dbReference>
<proteinExistence type="predicted"/>
<keyword evidence="5" id="KW-1185">Reference proteome</keyword>
<sequence>MAAAQRALATAQQRGLQAGIVANTENINSITGKLERLRTQWRVQSAREGELRNRIHALGVDPHEVPRALVQEMSTAERTPQAGWRSERISRSQIRKLEQLAGEVAKPFTVDTTITKGEAHDLISGILSGNLKEVQFRERPAGPLFPEAPPTDAAPVDAAGANTSAGIDPIAAAAATTLDATAEVEARILQALAEPDTEADTSAASPANTAIGFLAWAEGHFKTKAQVALADLMSDRQNISDEMFTACRTILLNTDRWHELGRKAAEAYWEARRPEAIGHPTTTAIVDAVVAARDADDREVGESYLDTAQRAAESVLAADENTDTDLDPDLELHDEMSLEQAEAELLDINTRIETLEAVQEALDLGVIPENDWYQRARAKFDPAAPLELPHPDVDPAFATALRKLKSEKAREALTNQWWKGCKDAQREATGADQTFLYAAAAADPNIVDAVGGRLADDLAAHFPFEEMVRDKIVDLARNGSTTRQAAAQLIVRDLRQLEDVGFYDTVTQAWTEAHRDDLTWDESVRDDWTQWMRAHLRSDPLVATWAGLPSVTRGDELEAAIEVAFDVLGFERPDLIEATASIGQERLAAELRRTIVPNLHDDMEVVYAKNGHEYFEQGGQHGLRLKSKPRSGIRHVSVGWEYTLNGADTEVNCGGDYRVAVGGLLEAAGHPMPAWVERTYRPVREARDRVTSTAAMLARGHEFYHAAAHSDPLWVYSKNGSAAADTEPVQEARRGIIEDLRRTLPADVSLLEAKGFDLDWVLRAEVDRALITELRKKNAKDPYATFDVSDLTIYQNGHVFVGDAGGTHVDVTQLPSMTDTPNPITLDGQTYADVHTFRDAIDQARVLLPRKRAAVSSDITEVTATTETEAERDAQTPSEQATADEIEIAAEPASTPVREDHPETTAQAEGVDPSSELPGAAEAAPTEQKAPAADAELLVVPDHVHGEPITSPLWRNGGLIEVRKESGGHVWVSPETAAEYTTTSTDTATAPEPGITPAPETAAPLTPDELAALDPLTATTDELAQRQALLESMLGDSEETEAVEETEAEEILRPTEPTAAPADFALGTDILVPSGAKARVRANIAAARLVTELGREQRPATAEEQAVLALWSGWGAVPEVFDNRARFRETWRTERNELYELLGERGFAQARETTLNAHYTDPAVVHELWRAVQRAGMPSSALMLEPGCGAGYFVGTAPAGVNMVGVEIEPISAQIAHHLYPSQQIRNHGFERNFAGNDTFTGAIGNVPFGKDGAYDPIHNADGHSLHNQFIVKSLALTAPGGYVAVVTSAYTSDARRPGARQKITETADLIGAVRLPTGAFDRQAKTAVVTDILVFRRRPDGQEPSPETTAWAGEVKSIPLDHRHGADQGGAPTAPYWINRYFAQHPERVLGTLAVGSGPNGKLNLIVEPRPHTPLSEQIRRQLDPIIDRAVDRGLGFTAPRPSPSAAAPFAAAGLLTGTGIEETTVEPGTMRFDEVKGQFEQFKIGQGWTYVNCTGKDKAEQWKVLIALGETVMKLTEASRQVDSTRAERDALRGQLGTLYDRYTHRWGPLNRFTLTEPAPLTEKKIAERLDKAIIRWRIKTGKAEAREEGLSFEEAGPYTGPIPDDVLEDMQDKAATEPNPQKNQNHLKGAILRDPRIGMVLAIENFTSRFDGTDAEAGKSPIFTEDTTPFKSRAETADHVDEAMAISFDELGYLSPERMGELLDLEVGDVIDQARGRMFPSLDHPGAWEIAETFLSGHVRDKYAKARRLAAEDPELYGAAAEALERVIPADVDPSAIGVRPGAIWVPMEYYREFLLKEFGLNPNRLTTEFDKVSGNWNFETEQNSRHKNPTSGYTDKYGSAQLSGVEMFNLIANNKAVQVLKTAEELEHSSKPRFHPELTAAARSNAAALQERFAEWLWSDGDRYVTLAATYNELCNSFVRPKYGTEFKQFPGLNPKYKLYDYQAAAVQRFLHDETILLDHVVGAGKTLTMTVSCMEAKRLGQVRQPWVVVPNHLLSQWGNDARDAYPNAKILVASELDGIEDRQRFIGQTAVGDWDMVIVPQSVFGLIAMKREAQIEYLENEEAELRGALEAATKSGSEFSVKQIENAIKAMKKRIETIVGQKSSDDGLSFEQSGADFLFIDEAHDFKNLSRPSNSADLSVAEGSQRATDLEMKARFLRKQAQDRNARAGKPHAPAKAMAFATGTPITNAMSEIWVMTKMLRPDLLVRTGMSRIDNWAGVFAKPVTAVEMNITGTKLRMVTRMAEYANVRQLVAMLDQFRDVVTSDQIPVQLPVIEGGTPTILEFDQGHDVLDFVADLDERLGNVKGDAMHIDNTLKISTDGRNVAMHPRLANLPSPPPENSRVEVAADAIWSAYVDNADVVIPADKYGPDMTGAFQLVFCDRGTPKIGDSRRARNVYTELRDALIARGIKAEEIAFMHDHNSPKAKAALTEACRDGRIRVLLTSTKKGGTGLNVQRALKQLVNLDPAWTAADMEQRIGRIIRQGNTFEKVSVINVVARRSYDAMMYQYVARKSGFVAQLRREDVPQTMEDVGGDLSLSWAQTKAAATGDPVFVQQVEAEQNVTMLEAGRNAVTNNNAARHATIRSLERQIAAATQRLPELREQSSKLQEWLAVEDRSKRIWHVAGRAVPDSEVSDLRDAITEALAQAREEVTRERKFLPIGSINGVPITLGYSHTLANYIVDIAGEERYIERDKMIDIVALDSATTGFIASTRNHLSAVSNRGDALAAQLERDKATLDVATAEPELVFTHEDELEQAKLEAHELSLEVNSRENSPEALRQERLDTERRRADGQYPGWSLDLNPTEGWAEEQGMTREAVIASVPVRMAAARKEWEENAQARTENLARREWQTLDASEHEWRYGFDPNSGMPGARTYWHGRQWAWESWDGTGQTDRGSANRRGDAFGSSSRSADKLAKEREVPREKLYEASLERGAKLRAAQTPDHAADTITEPTQPTTTLVEQSVIDGIKAADSGHARPIRDVLGTTTGADNGNVTPIHPETEIDRDYGIDEEGERAV</sequence>
<feature type="region of interest" description="Disordered" evidence="2">
    <location>
        <begin position="2985"/>
        <end position="3022"/>
    </location>
</feature>
<dbReference type="Gene3D" id="3.40.50.150">
    <property type="entry name" value="Vaccinia Virus protein VP39"/>
    <property type="match status" value="1"/>
</dbReference>
<feature type="compositionally biased region" description="Basic and acidic residues" evidence="2">
    <location>
        <begin position="2915"/>
        <end position="2930"/>
    </location>
</feature>
<dbReference type="GO" id="GO:0005524">
    <property type="term" value="F:ATP binding"/>
    <property type="evidence" value="ECO:0007669"/>
    <property type="project" value="InterPro"/>
</dbReference>
<dbReference type="PANTHER" id="PTHR41313:SF1">
    <property type="entry name" value="DNA METHYLASE ADENINE-SPECIFIC DOMAIN-CONTAINING PROTEIN"/>
    <property type="match status" value="1"/>
</dbReference>
<dbReference type="SMART" id="SM00490">
    <property type="entry name" value="HELICc"/>
    <property type="match status" value="1"/>
</dbReference>
<keyword evidence="4" id="KW-0378">Hydrolase</keyword>
<dbReference type="InterPro" id="IPR052933">
    <property type="entry name" value="DNA_Protect_Modify"/>
</dbReference>
<dbReference type="Proteomes" id="UP000183561">
    <property type="component" value="Unassembled WGS sequence"/>
</dbReference>
<name>A0A1H4I601_9NOCA</name>
<feature type="compositionally biased region" description="Basic and acidic residues" evidence="2">
    <location>
        <begin position="3004"/>
        <end position="3022"/>
    </location>
</feature>
<dbReference type="SUPFAM" id="SSF53335">
    <property type="entry name" value="S-adenosyl-L-methionine-dependent methyltransferases"/>
    <property type="match status" value="1"/>
</dbReference>
<evidence type="ECO:0000256" key="2">
    <source>
        <dbReference type="SAM" id="MobiDB-lite"/>
    </source>
</evidence>
<keyword evidence="1" id="KW-0175">Coiled coil</keyword>
<evidence type="ECO:0000256" key="1">
    <source>
        <dbReference type="SAM" id="Coils"/>
    </source>
</evidence>
<feature type="region of interest" description="Disordered" evidence="2">
    <location>
        <begin position="2892"/>
        <end position="2930"/>
    </location>
</feature>
<dbReference type="SMART" id="SM00487">
    <property type="entry name" value="DEXDc"/>
    <property type="match status" value="1"/>
</dbReference>